<dbReference type="RefSeq" id="WP_087482637.1">
    <property type="nucleotide sequence ID" value="NZ_AP024884.1"/>
</dbReference>
<dbReference type="AlphaFoldDB" id="A0A1Y6J1P9"/>
<dbReference type="Proteomes" id="UP001283366">
    <property type="component" value="Unassembled WGS sequence"/>
</dbReference>
<evidence type="ECO:0000259" key="7">
    <source>
        <dbReference type="PROSITE" id="PS51918"/>
    </source>
</evidence>
<feature type="domain" description="Radical SAM core" evidence="7">
    <location>
        <begin position="111"/>
        <end position="350"/>
    </location>
</feature>
<evidence type="ECO:0000256" key="1">
    <source>
        <dbReference type="ARBA" id="ARBA00001966"/>
    </source>
</evidence>
<keyword evidence="3" id="KW-0949">S-adenosyl-L-methionine</keyword>
<dbReference type="CDD" id="cd01335">
    <property type="entry name" value="Radical_SAM"/>
    <property type="match status" value="1"/>
</dbReference>
<dbReference type="InterPro" id="IPR058240">
    <property type="entry name" value="rSAM_sf"/>
</dbReference>
<evidence type="ECO:0000256" key="3">
    <source>
        <dbReference type="ARBA" id="ARBA00022691"/>
    </source>
</evidence>
<evidence type="ECO:0000256" key="2">
    <source>
        <dbReference type="ARBA" id="ARBA00022485"/>
    </source>
</evidence>
<dbReference type="PIRSF" id="PIRSF020870">
    <property type="entry name" value="Radical_SAM_bac_prd"/>
    <property type="match status" value="1"/>
</dbReference>
<dbReference type="InterPro" id="IPR006638">
    <property type="entry name" value="Elp3/MiaA/NifB-like_rSAM"/>
</dbReference>
<dbReference type="SMART" id="SM00729">
    <property type="entry name" value="Elp3"/>
    <property type="match status" value="1"/>
</dbReference>
<gene>
    <name evidence="8" type="ORF">SBX37_20035</name>
    <name evidence="9" type="ORF">VIM7927_03966</name>
</gene>
<keyword evidence="4" id="KW-0479">Metal-binding</keyword>
<dbReference type="SFLD" id="SFLDS00029">
    <property type="entry name" value="Radical_SAM"/>
    <property type="match status" value="1"/>
</dbReference>
<dbReference type="InterPro" id="IPR016779">
    <property type="entry name" value="rSAM_MSMEG0568"/>
</dbReference>
<dbReference type="PROSITE" id="PS51918">
    <property type="entry name" value="RADICAL_SAM"/>
    <property type="match status" value="1"/>
</dbReference>
<dbReference type="EMBL" id="FXXI01000011">
    <property type="protein sequence ID" value="SMS02632.1"/>
    <property type="molecule type" value="Genomic_DNA"/>
</dbReference>
<dbReference type="SFLD" id="SFLDG01107">
    <property type="entry name" value="Uncharacterised_Radical_SAM_Su"/>
    <property type="match status" value="1"/>
</dbReference>
<dbReference type="GO" id="GO:0046872">
    <property type="term" value="F:metal ion binding"/>
    <property type="evidence" value="ECO:0007669"/>
    <property type="project" value="UniProtKB-KW"/>
</dbReference>
<evidence type="ECO:0000256" key="5">
    <source>
        <dbReference type="ARBA" id="ARBA00023004"/>
    </source>
</evidence>
<evidence type="ECO:0000313" key="8">
    <source>
        <dbReference type="EMBL" id="MDW6005158.1"/>
    </source>
</evidence>
<comment type="cofactor">
    <cofactor evidence="1">
        <name>[4Fe-4S] cluster</name>
        <dbReference type="ChEBI" id="CHEBI:49883"/>
    </cofactor>
</comment>
<keyword evidence="11" id="KW-1185">Reference proteome</keyword>
<dbReference type="GO" id="GO:0051539">
    <property type="term" value="F:4 iron, 4 sulfur cluster binding"/>
    <property type="evidence" value="ECO:0007669"/>
    <property type="project" value="UniProtKB-KW"/>
</dbReference>
<protein>
    <submittedName>
        <fullName evidence="8">MSMEG_0568 family radical SAM protein</fullName>
    </submittedName>
    <submittedName>
        <fullName evidence="9">Radical SAM superfamily protein</fullName>
    </submittedName>
</protein>
<dbReference type="SUPFAM" id="SSF102114">
    <property type="entry name" value="Radical SAM enzymes"/>
    <property type="match status" value="1"/>
</dbReference>
<dbReference type="InterPro" id="IPR013785">
    <property type="entry name" value="Aldolase_TIM"/>
</dbReference>
<dbReference type="NCBIfam" id="NF045502">
    <property type="entry name" value="variant_rSAM"/>
    <property type="match status" value="1"/>
</dbReference>
<keyword evidence="6" id="KW-0411">Iron-sulfur</keyword>
<evidence type="ECO:0000313" key="10">
    <source>
        <dbReference type="Proteomes" id="UP000196125"/>
    </source>
</evidence>
<proteinExistence type="predicted"/>
<dbReference type="InterPro" id="IPR034405">
    <property type="entry name" value="F420"/>
</dbReference>
<evidence type="ECO:0000256" key="6">
    <source>
        <dbReference type="ARBA" id="ARBA00023014"/>
    </source>
</evidence>
<dbReference type="Proteomes" id="UP000196125">
    <property type="component" value="Unassembled WGS sequence"/>
</dbReference>
<dbReference type="NCBIfam" id="TIGR04043">
    <property type="entry name" value="rSAM_MSMEG_0568"/>
    <property type="match status" value="1"/>
</dbReference>
<dbReference type="Gene3D" id="3.20.20.70">
    <property type="entry name" value="Aldolase class I"/>
    <property type="match status" value="1"/>
</dbReference>
<dbReference type="GO" id="GO:0044689">
    <property type="term" value="F:7,8-didemethyl-8-hydroxy-5-deazariboflavin synthase activity"/>
    <property type="evidence" value="ECO:0007669"/>
    <property type="project" value="TreeGrafter"/>
</dbReference>
<evidence type="ECO:0000313" key="9">
    <source>
        <dbReference type="EMBL" id="SMS02632.1"/>
    </source>
</evidence>
<keyword evidence="5" id="KW-0408">Iron</keyword>
<dbReference type="EMBL" id="JAWRCO010000002">
    <property type="protein sequence ID" value="MDW6005158.1"/>
    <property type="molecule type" value="Genomic_DNA"/>
</dbReference>
<dbReference type="Pfam" id="PF04055">
    <property type="entry name" value="Radical_SAM"/>
    <property type="match status" value="1"/>
</dbReference>
<dbReference type="OrthoDB" id="9147217at2"/>
<dbReference type="InterPro" id="IPR007197">
    <property type="entry name" value="rSAM"/>
</dbReference>
<accession>A0A1Y6J1P9</accession>
<dbReference type="PANTHER" id="PTHR43076">
    <property type="entry name" value="FO SYNTHASE (COFH)"/>
    <property type="match status" value="1"/>
</dbReference>
<evidence type="ECO:0000313" key="11">
    <source>
        <dbReference type="Proteomes" id="UP001283366"/>
    </source>
</evidence>
<reference evidence="8 11" key="2">
    <citation type="submission" date="2023-11" db="EMBL/GenBank/DDBJ databases">
        <title>Plant-associative lifestyle of Vibrio porteresiae and its evolutionary dynamics.</title>
        <authorList>
            <person name="Rameshkumar N."/>
            <person name="Kirti K."/>
        </authorList>
    </citation>
    <scope>NUCLEOTIDE SEQUENCE [LARGE SCALE GENOMIC DNA]</scope>
    <source>
        <strain evidence="8 11">MSSRF38</strain>
    </source>
</reference>
<evidence type="ECO:0000256" key="4">
    <source>
        <dbReference type="ARBA" id="ARBA00022723"/>
    </source>
</evidence>
<organism evidence="9 10">
    <name type="scientific">Vibrio mangrovi</name>
    <dbReference type="NCBI Taxonomy" id="474394"/>
    <lineage>
        <taxon>Bacteria</taxon>
        <taxon>Pseudomonadati</taxon>
        <taxon>Pseudomonadota</taxon>
        <taxon>Gammaproteobacteria</taxon>
        <taxon>Vibrionales</taxon>
        <taxon>Vibrionaceae</taxon>
        <taxon>Vibrio</taxon>
    </lineage>
</organism>
<dbReference type="PANTHER" id="PTHR43076:SF1">
    <property type="entry name" value="LIPOYL SYNTHASE 2"/>
    <property type="match status" value="1"/>
</dbReference>
<reference evidence="9 10" key="1">
    <citation type="submission" date="2017-05" db="EMBL/GenBank/DDBJ databases">
        <authorList>
            <person name="Song R."/>
            <person name="Chenine A.L."/>
            <person name="Ruprecht R.M."/>
        </authorList>
    </citation>
    <scope>NUCLEOTIDE SEQUENCE [LARGE SCALE GENOMIC DNA]</scope>
    <source>
        <strain evidence="9 10">CECT 7927</strain>
    </source>
</reference>
<keyword evidence="2" id="KW-0004">4Fe-4S</keyword>
<sequence>MNDNLSVDADLLTEIQTQGVRLMGTRQQVVSRKGGAGPSDHQAMQFSGRTLMIPTFTQTAWESKYTLSGDMLLKNNEISGELIPVTEVQLTAKPAFYDRVTAEGVPFSHIATLHSTDVLATTVIQTCIRYENRRKACQFCSIGQSLYAGRTINRKAPEQLAEVVQAAVELDGIKHVVMTTGTPNHSDRGARAICESALAIKHVVDIPVQGQCEPPDDFSWFQKMKDAGIDSLGMHLEVITPSVRQKITPGKAEIPVEYYLKAYRAAVRVFGRGQVSTYILAGLGDSRETILEFSAELIDIGVYPFVVPFVPIRGTPLEDHPAPSSEFMASVLRPLSRMLIDAEMRSAGTKAGCVKCGACSSLSEYEEELIDECD</sequence>
<name>A0A1Y6J1P9_9VIBR</name>